<dbReference type="OrthoDB" id="10679502at2759"/>
<evidence type="ECO:0000313" key="1">
    <source>
        <dbReference type="EMBL" id="TKA77342.1"/>
    </source>
</evidence>
<accession>A0A4U0XJH9</accession>
<dbReference type="Proteomes" id="UP000309340">
    <property type="component" value="Unassembled WGS sequence"/>
</dbReference>
<protein>
    <submittedName>
        <fullName evidence="1">Uncharacterized protein</fullName>
    </submittedName>
</protein>
<evidence type="ECO:0000313" key="2">
    <source>
        <dbReference type="Proteomes" id="UP000309340"/>
    </source>
</evidence>
<name>A0A4U0XJH9_9PEZI</name>
<dbReference type="AlphaFoldDB" id="A0A4U0XJH9"/>
<comment type="caution">
    <text evidence="1">The sequence shown here is derived from an EMBL/GenBank/DDBJ whole genome shotgun (WGS) entry which is preliminary data.</text>
</comment>
<dbReference type="EMBL" id="NAJQ01000140">
    <property type="protein sequence ID" value="TKA77342.1"/>
    <property type="molecule type" value="Genomic_DNA"/>
</dbReference>
<reference evidence="1 2" key="1">
    <citation type="submission" date="2017-03" db="EMBL/GenBank/DDBJ databases">
        <title>Genomes of endolithic fungi from Antarctica.</title>
        <authorList>
            <person name="Coleine C."/>
            <person name="Masonjones S."/>
            <person name="Stajich J.E."/>
        </authorList>
    </citation>
    <scope>NUCLEOTIDE SEQUENCE [LARGE SCALE GENOMIC DNA]</scope>
    <source>
        <strain evidence="1 2">CCFEE 5184</strain>
    </source>
</reference>
<organism evidence="1 2">
    <name type="scientific">Friedmanniomyces simplex</name>
    <dbReference type="NCBI Taxonomy" id="329884"/>
    <lineage>
        <taxon>Eukaryota</taxon>
        <taxon>Fungi</taxon>
        <taxon>Dikarya</taxon>
        <taxon>Ascomycota</taxon>
        <taxon>Pezizomycotina</taxon>
        <taxon>Dothideomycetes</taxon>
        <taxon>Dothideomycetidae</taxon>
        <taxon>Mycosphaerellales</taxon>
        <taxon>Teratosphaeriaceae</taxon>
        <taxon>Friedmanniomyces</taxon>
    </lineage>
</organism>
<sequence>MLALEAELELALEVVVALAEAENPLLALDVEPALELELFVTGAEWVCITAVPFSVHRLVKVVNWVSLAEVVGADADVVMGDTTEEPPVVAFALFVALPDAYELDMLELDTLELLKLDEDETELLELAERELDETELVVVAFALMVGMDKEADEDDEEDELSGMVVTGCEWTSNEPLTPSTVQVTEKYAAVKNEGLYNKRVTVPRRSKIKVKAGGRAEMRVDEVGPTEGEVAFAEMEKLRLALGLVALIRTDELTPVPVGPTGGVVAFAEMEKLRLALVAVELAVTGAECVCKTVVPFSVHRLVKVVKLVGLTLGVVAFTTTDELVIPVPVGPTVGVVAFAVIEKPLLALPVVVALPVGPTEGVVALAVIEKPLLAVPVDVALPVTGAEWVWSTVVPFSVHRLVNVVKLVGLNEVTVVVALAEAENPLLALDVEPALELELFVTGAEWVCITVVPFSVHRLVKVVNWVPLAEVVGADADVVIGDTTEEPPVVAFALFVALPDAYELDMLELNTLEPLKLDEDETELLELAERELDETELVVVAFALMVGMDKEADEDDEEDELSGMVVTGCDTVQVMEKYAAVKNEGLYNKRVTVPRRSKIEGKAGGRAEMRVDEGISGG</sequence>
<gene>
    <name evidence="1" type="ORF">B0A55_03417</name>
</gene>
<keyword evidence="2" id="KW-1185">Reference proteome</keyword>
<proteinExistence type="predicted"/>